<sequence length="91" mass="10061">MINVLKGRVTNHRASESSRDGLVRSGSRSRRQALSRSDCDSRLCRDCPVNAAYQAVAFTGSTPESDRDKNSILDCGLDLPYLTHGDLENYN</sequence>
<dbReference type="EMBL" id="NMUH01000344">
    <property type="protein sequence ID" value="MQL77338.1"/>
    <property type="molecule type" value="Genomic_DNA"/>
</dbReference>
<keyword evidence="3" id="KW-1185">Reference proteome</keyword>
<reference evidence="2" key="1">
    <citation type="submission" date="2017-07" db="EMBL/GenBank/DDBJ databases">
        <title>Taro Niue Genome Assembly and Annotation.</title>
        <authorList>
            <person name="Atibalentja N."/>
            <person name="Keating K."/>
            <person name="Fields C.J."/>
        </authorList>
    </citation>
    <scope>NUCLEOTIDE SEQUENCE</scope>
    <source>
        <strain evidence="2">Niue_2</strain>
        <tissue evidence="2">Leaf</tissue>
    </source>
</reference>
<evidence type="ECO:0000313" key="2">
    <source>
        <dbReference type="EMBL" id="MQL77338.1"/>
    </source>
</evidence>
<protein>
    <submittedName>
        <fullName evidence="2">Uncharacterized protein</fullName>
    </submittedName>
</protein>
<feature type="compositionally biased region" description="Basic and acidic residues" evidence="1">
    <location>
        <begin position="13"/>
        <end position="22"/>
    </location>
</feature>
<gene>
    <name evidence="2" type="ORF">Taro_009745</name>
</gene>
<comment type="caution">
    <text evidence="2">The sequence shown here is derived from an EMBL/GenBank/DDBJ whole genome shotgun (WGS) entry which is preliminary data.</text>
</comment>
<evidence type="ECO:0000313" key="3">
    <source>
        <dbReference type="Proteomes" id="UP000652761"/>
    </source>
</evidence>
<accession>A0A843U126</accession>
<proteinExistence type="predicted"/>
<dbReference type="Proteomes" id="UP000652761">
    <property type="component" value="Unassembled WGS sequence"/>
</dbReference>
<evidence type="ECO:0000256" key="1">
    <source>
        <dbReference type="SAM" id="MobiDB-lite"/>
    </source>
</evidence>
<name>A0A843U126_COLES</name>
<dbReference type="AlphaFoldDB" id="A0A843U126"/>
<organism evidence="2 3">
    <name type="scientific">Colocasia esculenta</name>
    <name type="common">Wild taro</name>
    <name type="synonym">Arum esculentum</name>
    <dbReference type="NCBI Taxonomy" id="4460"/>
    <lineage>
        <taxon>Eukaryota</taxon>
        <taxon>Viridiplantae</taxon>
        <taxon>Streptophyta</taxon>
        <taxon>Embryophyta</taxon>
        <taxon>Tracheophyta</taxon>
        <taxon>Spermatophyta</taxon>
        <taxon>Magnoliopsida</taxon>
        <taxon>Liliopsida</taxon>
        <taxon>Araceae</taxon>
        <taxon>Aroideae</taxon>
        <taxon>Colocasieae</taxon>
        <taxon>Colocasia</taxon>
    </lineage>
</organism>
<feature type="region of interest" description="Disordered" evidence="1">
    <location>
        <begin position="1"/>
        <end position="29"/>
    </location>
</feature>